<accession>A0A7R9QQQ8</accession>
<feature type="region of interest" description="Disordered" evidence="1">
    <location>
        <begin position="146"/>
        <end position="216"/>
    </location>
</feature>
<gene>
    <name evidence="3" type="ORF">ONB1V03_LOCUS11454</name>
</gene>
<dbReference type="InterPro" id="IPR045293">
    <property type="entry name" value="Complex1_LYR_LYRM2"/>
</dbReference>
<protein>
    <recommendedName>
        <fullName evidence="2">Complex 1 LYR protein domain-containing protein</fullName>
    </recommendedName>
</protein>
<dbReference type="CDD" id="cd20262">
    <property type="entry name" value="Complex1_LYR_LYRM2"/>
    <property type="match status" value="1"/>
</dbReference>
<dbReference type="InterPro" id="IPR008011">
    <property type="entry name" value="Complex1_LYR_dom"/>
</dbReference>
<sequence>MGRRLPSNALTLSQFLLRQQTLRLYKDFMKLIRRTDNHKELRDWIRHEFRTNMHHKQQDIIKMQLTRGRVALKQWETTITLNSAFLSALPFPFAPTPLADSSAPDISLSDSLSSRSSANSSADANTLLVTLSKPFLLRLGRFAGAPSLSSSPDPSSSSSPNASSKSSSIPSKASAKSGSSASNSMSSSSAAESSPNSSSSALLSPSEPSSAESSSSLLLLEDFLEKSL</sequence>
<feature type="domain" description="Complex 1 LYR protein" evidence="2">
    <location>
        <begin position="19"/>
        <end position="73"/>
    </location>
</feature>
<dbReference type="EMBL" id="OC923365">
    <property type="protein sequence ID" value="CAD7654809.1"/>
    <property type="molecule type" value="Genomic_DNA"/>
</dbReference>
<evidence type="ECO:0000256" key="1">
    <source>
        <dbReference type="SAM" id="MobiDB-lite"/>
    </source>
</evidence>
<organism evidence="3">
    <name type="scientific">Oppiella nova</name>
    <dbReference type="NCBI Taxonomy" id="334625"/>
    <lineage>
        <taxon>Eukaryota</taxon>
        <taxon>Metazoa</taxon>
        <taxon>Ecdysozoa</taxon>
        <taxon>Arthropoda</taxon>
        <taxon>Chelicerata</taxon>
        <taxon>Arachnida</taxon>
        <taxon>Acari</taxon>
        <taxon>Acariformes</taxon>
        <taxon>Sarcoptiformes</taxon>
        <taxon>Oribatida</taxon>
        <taxon>Brachypylina</taxon>
        <taxon>Oppioidea</taxon>
        <taxon>Oppiidae</taxon>
        <taxon>Oppiella</taxon>
    </lineage>
</organism>
<dbReference type="OrthoDB" id="74240at2759"/>
<keyword evidence="4" id="KW-1185">Reference proteome</keyword>
<dbReference type="Pfam" id="PF05347">
    <property type="entry name" value="Complex1_LYR"/>
    <property type="match status" value="1"/>
</dbReference>
<dbReference type="Proteomes" id="UP000728032">
    <property type="component" value="Unassembled WGS sequence"/>
</dbReference>
<name>A0A7R9QQQ8_9ACAR</name>
<evidence type="ECO:0000313" key="3">
    <source>
        <dbReference type="EMBL" id="CAD7654809.1"/>
    </source>
</evidence>
<reference evidence="3" key="1">
    <citation type="submission" date="2020-11" db="EMBL/GenBank/DDBJ databases">
        <authorList>
            <person name="Tran Van P."/>
        </authorList>
    </citation>
    <scope>NUCLEOTIDE SEQUENCE</scope>
</reference>
<dbReference type="EMBL" id="CAJPVJ010008540">
    <property type="protein sequence ID" value="CAG2171996.1"/>
    <property type="molecule type" value="Genomic_DNA"/>
</dbReference>
<proteinExistence type="predicted"/>
<dbReference type="AlphaFoldDB" id="A0A7R9QQQ8"/>
<evidence type="ECO:0000259" key="2">
    <source>
        <dbReference type="Pfam" id="PF05347"/>
    </source>
</evidence>
<evidence type="ECO:0000313" key="4">
    <source>
        <dbReference type="Proteomes" id="UP000728032"/>
    </source>
</evidence>